<evidence type="ECO:0000313" key="1">
    <source>
        <dbReference type="EMBL" id="CAI9177521.1"/>
    </source>
</evidence>
<reference evidence="1" key="1">
    <citation type="submission" date="2023-04" db="EMBL/GenBank/DDBJ databases">
        <authorList>
            <consortium name="ELIXIR-Norway"/>
        </authorList>
    </citation>
    <scope>NUCLEOTIDE SEQUENCE [LARGE SCALE GENOMIC DNA]</scope>
</reference>
<proteinExistence type="predicted"/>
<accession>A0ABN8ZXK9</accession>
<name>A0ABN8ZXK9_RANTA</name>
<sequence length="161" mass="17801">MGTLKATLKPKYKVKRSNLQISTLLPSGRGAPLVELKPKVSQAYICWSPCTYNRPTFGVVFHTKTRGVHSIFCLTSWPWDHDSPAPFKVRMGSPHCIPASWQAFIPRKQTWNYSPSPHMAGVRQSLQRGGLGEDGSVSCQFPELLGEPGDVRTPPQGEVAL</sequence>
<keyword evidence="2" id="KW-1185">Reference proteome</keyword>
<evidence type="ECO:0000313" key="2">
    <source>
        <dbReference type="Proteomes" id="UP001176941"/>
    </source>
</evidence>
<protein>
    <submittedName>
        <fullName evidence="1">Uncharacterized protein</fullName>
    </submittedName>
</protein>
<dbReference type="EMBL" id="OX459943">
    <property type="protein sequence ID" value="CAI9177521.1"/>
    <property type="molecule type" value="Genomic_DNA"/>
</dbReference>
<dbReference type="Proteomes" id="UP001176941">
    <property type="component" value="Chromosome 7"/>
</dbReference>
<gene>
    <name evidence="1" type="ORF">MRATA1EN1_LOCUS26483</name>
</gene>
<organism evidence="1 2">
    <name type="scientific">Rangifer tarandus platyrhynchus</name>
    <name type="common">Svalbard reindeer</name>
    <dbReference type="NCBI Taxonomy" id="3082113"/>
    <lineage>
        <taxon>Eukaryota</taxon>
        <taxon>Metazoa</taxon>
        <taxon>Chordata</taxon>
        <taxon>Craniata</taxon>
        <taxon>Vertebrata</taxon>
        <taxon>Euteleostomi</taxon>
        <taxon>Mammalia</taxon>
        <taxon>Eutheria</taxon>
        <taxon>Laurasiatheria</taxon>
        <taxon>Artiodactyla</taxon>
        <taxon>Ruminantia</taxon>
        <taxon>Pecora</taxon>
        <taxon>Cervidae</taxon>
        <taxon>Odocoileinae</taxon>
        <taxon>Rangifer</taxon>
    </lineage>
</organism>